<dbReference type="SUPFAM" id="SSF103473">
    <property type="entry name" value="MFS general substrate transporter"/>
    <property type="match status" value="1"/>
</dbReference>
<keyword evidence="7 8" id="KW-0472">Membrane</keyword>
<feature type="transmembrane region" description="Helical" evidence="8">
    <location>
        <begin position="77"/>
        <end position="95"/>
    </location>
</feature>
<comment type="subcellular location">
    <subcellularLocation>
        <location evidence="1">Cell inner membrane</location>
        <topology evidence="1">Multi-pass membrane protein</topology>
    </subcellularLocation>
</comment>
<keyword evidence="2" id="KW-0813">Transport</keyword>
<evidence type="ECO:0000256" key="7">
    <source>
        <dbReference type="ARBA" id="ARBA00023136"/>
    </source>
</evidence>
<feature type="transmembrane region" description="Helical" evidence="8">
    <location>
        <begin position="101"/>
        <end position="125"/>
    </location>
</feature>
<evidence type="ECO:0000256" key="4">
    <source>
        <dbReference type="ARBA" id="ARBA00022519"/>
    </source>
</evidence>
<proteinExistence type="predicted"/>
<dbReference type="PROSITE" id="PS50850">
    <property type="entry name" value="MFS"/>
    <property type="match status" value="1"/>
</dbReference>
<dbReference type="InterPro" id="IPR036259">
    <property type="entry name" value="MFS_trans_sf"/>
</dbReference>
<dbReference type="GO" id="GO:0005886">
    <property type="term" value="C:plasma membrane"/>
    <property type="evidence" value="ECO:0007669"/>
    <property type="project" value="UniProtKB-SubCell"/>
</dbReference>
<dbReference type="Pfam" id="PF12832">
    <property type="entry name" value="MFS_1_like"/>
    <property type="match status" value="1"/>
</dbReference>
<feature type="transmembrane region" description="Helical" evidence="8">
    <location>
        <begin position="293"/>
        <end position="318"/>
    </location>
</feature>
<keyword evidence="5 8" id="KW-0812">Transmembrane</keyword>
<accession>A0A1I3N363</accession>
<name>A0A1I3N363_9SPIR</name>
<evidence type="ECO:0000256" key="5">
    <source>
        <dbReference type="ARBA" id="ARBA00022692"/>
    </source>
</evidence>
<sequence length="412" mass="44926">MNRNKFLWTFRYSLINVTYFAAFCTVHAYAAVYLLANGFTNTQVGILLALANIISAVFQPVIAGVIDKPGPLTNRRFILFSVVMILAGSVALLFFHQNKVFIFIVYALIYLIQFSYQPVILALCFEYQKAGCPIYFGLARGLGSASFAVTSAFVGGFVAKSGVNVLLYVNIASMILSALIVFTFKKPKEIDAAGENDGAGSQNSQGAQPEKVAVAHNKISDFARTYPAFMLFLVGTICFFFAHNMINDFMIQIIRGLGGGEKELGYSNFLQAILELPVMALIGFVLKKIASRWMLVFSGAAFFVKMVVLMAAGNLAVYYFSQSFQLFAYAVFVPAAAYYVSETMEELDQVKGQAYITSAITIGGVFSNLISGVILDQLGINPMLLTGTIVCGVGVIIAFVAMKKLPHNTQKI</sequence>
<dbReference type="PANTHER" id="PTHR23522:SF10">
    <property type="entry name" value="3-PHENYLPROPIONIC ACID TRANSPORTER-RELATED"/>
    <property type="match status" value="1"/>
</dbReference>
<feature type="transmembrane region" description="Helical" evidence="8">
    <location>
        <begin position="226"/>
        <end position="246"/>
    </location>
</feature>
<feature type="transmembrane region" description="Helical" evidence="8">
    <location>
        <begin position="137"/>
        <end position="159"/>
    </location>
</feature>
<feature type="transmembrane region" description="Helical" evidence="8">
    <location>
        <begin position="165"/>
        <end position="184"/>
    </location>
</feature>
<keyword evidence="3" id="KW-1003">Cell membrane</keyword>
<feature type="transmembrane region" description="Helical" evidence="8">
    <location>
        <begin position="380"/>
        <end position="402"/>
    </location>
</feature>
<feature type="transmembrane region" description="Helical" evidence="8">
    <location>
        <begin position="42"/>
        <end position="65"/>
    </location>
</feature>
<feature type="transmembrane region" description="Helical" evidence="8">
    <location>
        <begin position="12"/>
        <end position="36"/>
    </location>
</feature>
<dbReference type="InterPro" id="IPR020846">
    <property type="entry name" value="MFS_dom"/>
</dbReference>
<dbReference type="RefSeq" id="WP_074933400.1">
    <property type="nucleotide sequence ID" value="NZ_FORI01000012.1"/>
</dbReference>
<dbReference type="PANTHER" id="PTHR23522">
    <property type="entry name" value="BLL5896 PROTEIN"/>
    <property type="match status" value="1"/>
</dbReference>
<dbReference type="Gene3D" id="1.20.1250.20">
    <property type="entry name" value="MFS general substrate transporter like domains"/>
    <property type="match status" value="2"/>
</dbReference>
<dbReference type="Proteomes" id="UP000182737">
    <property type="component" value="Unassembled WGS sequence"/>
</dbReference>
<evidence type="ECO:0000256" key="8">
    <source>
        <dbReference type="SAM" id="Phobius"/>
    </source>
</evidence>
<keyword evidence="4" id="KW-0997">Cell inner membrane</keyword>
<feature type="domain" description="Major facilitator superfamily (MFS) profile" evidence="9">
    <location>
        <begin position="228"/>
        <end position="412"/>
    </location>
</feature>
<keyword evidence="6 8" id="KW-1133">Transmembrane helix</keyword>
<evidence type="ECO:0000256" key="1">
    <source>
        <dbReference type="ARBA" id="ARBA00004429"/>
    </source>
</evidence>
<evidence type="ECO:0000259" key="9">
    <source>
        <dbReference type="PROSITE" id="PS50850"/>
    </source>
</evidence>
<dbReference type="InterPro" id="IPR024989">
    <property type="entry name" value="MFS_assoc_dom"/>
</dbReference>
<dbReference type="OrthoDB" id="1653456at2"/>
<evidence type="ECO:0000256" key="6">
    <source>
        <dbReference type="ARBA" id="ARBA00022989"/>
    </source>
</evidence>
<feature type="transmembrane region" description="Helical" evidence="8">
    <location>
        <begin position="324"/>
        <end position="341"/>
    </location>
</feature>
<dbReference type="GO" id="GO:0015528">
    <property type="term" value="F:lactose:proton symporter activity"/>
    <property type="evidence" value="ECO:0007669"/>
    <property type="project" value="TreeGrafter"/>
</dbReference>
<reference evidence="11" key="1">
    <citation type="submission" date="2016-10" db="EMBL/GenBank/DDBJ databases">
        <authorList>
            <person name="Varghese N."/>
            <person name="Submissions S."/>
        </authorList>
    </citation>
    <scope>NUCLEOTIDE SEQUENCE [LARGE SCALE GENOMIC DNA]</scope>
    <source>
        <strain evidence="11">XBD1002</strain>
    </source>
</reference>
<organism evidence="10 11">
    <name type="scientific">Treponema bryantii</name>
    <dbReference type="NCBI Taxonomy" id="163"/>
    <lineage>
        <taxon>Bacteria</taxon>
        <taxon>Pseudomonadati</taxon>
        <taxon>Spirochaetota</taxon>
        <taxon>Spirochaetia</taxon>
        <taxon>Spirochaetales</taxon>
        <taxon>Treponemataceae</taxon>
        <taxon>Treponema</taxon>
    </lineage>
</organism>
<dbReference type="EMBL" id="FORI01000012">
    <property type="protein sequence ID" value="SFJ03794.1"/>
    <property type="molecule type" value="Genomic_DNA"/>
</dbReference>
<feature type="transmembrane region" description="Helical" evidence="8">
    <location>
        <begin position="266"/>
        <end position="286"/>
    </location>
</feature>
<dbReference type="GO" id="GO:0030395">
    <property type="term" value="F:lactose binding"/>
    <property type="evidence" value="ECO:0007669"/>
    <property type="project" value="TreeGrafter"/>
</dbReference>
<evidence type="ECO:0000256" key="2">
    <source>
        <dbReference type="ARBA" id="ARBA00022448"/>
    </source>
</evidence>
<gene>
    <name evidence="10" type="ORF">SAMN04487775_11213</name>
</gene>
<protein>
    <submittedName>
        <fullName evidence="10">MFS transporter, PPP family, 3-phenylpropionic acid transporter</fullName>
    </submittedName>
</protein>
<feature type="transmembrane region" description="Helical" evidence="8">
    <location>
        <begin position="353"/>
        <end position="374"/>
    </location>
</feature>
<keyword evidence="11" id="KW-1185">Reference proteome</keyword>
<evidence type="ECO:0000256" key="3">
    <source>
        <dbReference type="ARBA" id="ARBA00022475"/>
    </source>
</evidence>
<evidence type="ECO:0000313" key="10">
    <source>
        <dbReference type="EMBL" id="SFJ03794.1"/>
    </source>
</evidence>
<dbReference type="AlphaFoldDB" id="A0A1I3N363"/>
<evidence type="ECO:0000313" key="11">
    <source>
        <dbReference type="Proteomes" id="UP000182737"/>
    </source>
</evidence>